<name>A0ABS4PKZ4_9PSEU</name>
<evidence type="ECO:0000256" key="1">
    <source>
        <dbReference type="SAM" id="Phobius"/>
    </source>
</evidence>
<dbReference type="Pfam" id="PF14219">
    <property type="entry name" value="DUF4328"/>
    <property type="match status" value="1"/>
</dbReference>
<keyword evidence="1" id="KW-1133">Transmembrane helix</keyword>
<comment type="caution">
    <text evidence="3">The sequence shown here is derived from an EMBL/GenBank/DDBJ whole genome shotgun (WGS) entry which is preliminary data.</text>
</comment>
<dbReference type="InterPro" id="IPR025565">
    <property type="entry name" value="DUF4328"/>
</dbReference>
<accession>A0ABS4PKZ4</accession>
<sequence>MSEQQLPTRPLVPLRGQARATSVLVALSALAGVAVTVADWHTSSVADDYIADIAGLTMADLRDAEGLSRVLAVTHVVITLVAGGLFLLWSWRARLNAEALSPARHHRARGWVVGGWLCPLVNFWFPAQVLSDIEKASRAEARTETDLTHLRGDPLIGRWWAVLVVSVLLDQYVTQIVLRTVSAETLREAAVLTTAATALQAIAAGMVIVLVHRVTAAQAA</sequence>
<keyword evidence="4" id="KW-1185">Reference proteome</keyword>
<dbReference type="Proteomes" id="UP000741013">
    <property type="component" value="Unassembled WGS sequence"/>
</dbReference>
<feature type="transmembrane region" description="Helical" evidence="1">
    <location>
        <begin position="110"/>
        <end position="127"/>
    </location>
</feature>
<organism evidence="3 4">
    <name type="scientific">Amycolatopsis magusensis</name>
    <dbReference type="NCBI Taxonomy" id="882444"/>
    <lineage>
        <taxon>Bacteria</taxon>
        <taxon>Bacillati</taxon>
        <taxon>Actinomycetota</taxon>
        <taxon>Actinomycetes</taxon>
        <taxon>Pseudonocardiales</taxon>
        <taxon>Pseudonocardiaceae</taxon>
        <taxon>Amycolatopsis</taxon>
    </lineage>
</organism>
<protein>
    <recommendedName>
        <fullName evidence="2">DUF4328 domain-containing protein</fullName>
    </recommendedName>
</protein>
<evidence type="ECO:0000313" key="4">
    <source>
        <dbReference type="Proteomes" id="UP000741013"/>
    </source>
</evidence>
<reference evidence="3 4" key="1">
    <citation type="submission" date="2021-03" db="EMBL/GenBank/DDBJ databases">
        <title>Sequencing the genomes of 1000 actinobacteria strains.</title>
        <authorList>
            <person name="Klenk H.-P."/>
        </authorList>
    </citation>
    <scope>NUCLEOTIDE SEQUENCE [LARGE SCALE GENOMIC DNA]</scope>
    <source>
        <strain evidence="3 4">DSM 45510</strain>
    </source>
</reference>
<proteinExistence type="predicted"/>
<gene>
    <name evidence="3" type="ORF">JOM49_001096</name>
</gene>
<keyword evidence="1" id="KW-0472">Membrane</keyword>
<feature type="domain" description="DUF4328" evidence="2">
    <location>
        <begin position="56"/>
        <end position="215"/>
    </location>
</feature>
<evidence type="ECO:0000259" key="2">
    <source>
        <dbReference type="Pfam" id="PF14219"/>
    </source>
</evidence>
<dbReference type="RefSeq" id="WP_209663273.1">
    <property type="nucleotide sequence ID" value="NZ_JAGGMS010000001.1"/>
</dbReference>
<feature type="transmembrane region" description="Helical" evidence="1">
    <location>
        <begin position="70"/>
        <end position="89"/>
    </location>
</feature>
<feature type="transmembrane region" description="Helical" evidence="1">
    <location>
        <begin position="190"/>
        <end position="211"/>
    </location>
</feature>
<dbReference type="EMBL" id="JAGGMS010000001">
    <property type="protein sequence ID" value="MBP2179570.1"/>
    <property type="molecule type" value="Genomic_DNA"/>
</dbReference>
<keyword evidence="1" id="KW-0812">Transmembrane</keyword>
<feature type="transmembrane region" description="Helical" evidence="1">
    <location>
        <begin position="20"/>
        <end position="38"/>
    </location>
</feature>
<evidence type="ECO:0000313" key="3">
    <source>
        <dbReference type="EMBL" id="MBP2179570.1"/>
    </source>
</evidence>